<sequence length="275" mass="31245">MKNTIILLTLTLVITYTQKINAQVTYPDCEKAKDLNKCYDNKILAFTDSLLTKTIKEKIIRFSKKDTIQIYSRINFLKTGEATKSLSEFTISIDSIDHSELDYLIGKLPIVSPALNYDDEPMDYTMRAPINFKIDRLTQELVPIKEHETIEYEKSPAKIVVNDPDQFPIYEGCDNNLTLIEAKKCVQTIISKHIGDNFNMQILNDNGIPSSKVFILFKVNKEGEIIDFKSRGPHPALDIEITRVIKLLPKFIKPAMKDGEAVSVPFGMAVNLQLN</sequence>
<dbReference type="EMBL" id="BAABCW010000004">
    <property type="protein sequence ID" value="GAA4114858.1"/>
    <property type="molecule type" value="Genomic_DNA"/>
</dbReference>
<accession>A0ABP7XFQ9</accession>
<protein>
    <recommendedName>
        <fullName evidence="3">TonB C-terminal domain-containing protein</fullName>
    </recommendedName>
</protein>
<keyword evidence="2" id="KW-1185">Reference proteome</keyword>
<gene>
    <name evidence="1" type="ORF">GCM10022393_14700</name>
</gene>
<name>A0ABP7XFQ9_9FLAO</name>
<evidence type="ECO:0000313" key="2">
    <source>
        <dbReference type="Proteomes" id="UP001500459"/>
    </source>
</evidence>
<evidence type="ECO:0008006" key="3">
    <source>
        <dbReference type="Google" id="ProtNLM"/>
    </source>
</evidence>
<dbReference type="RefSeq" id="WP_344926063.1">
    <property type="nucleotide sequence ID" value="NZ_BAABCW010000004.1"/>
</dbReference>
<comment type="caution">
    <text evidence="1">The sequence shown here is derived from an EMBL/GenBank/DDBJ whole genome shotgun (WGS) entry which is preliminary data.</text>
</comment>
<evidence type="ECO:0000313" key="1">
    <source>
        <dbReference type="EMBL" id="GAA4114858.1"/>
    </source>
</evidence>
<organism evidence="1 2">
    <name type="scientific">Aquimarina addita</name>
    <dbReference type="NCBI Taxonomy" id="870485"/>
    <lineage>
        <taxon>Bacteria</taxon>
        <taxon>Pseudomonadati</taxon>
        <taxon>Bacteroidota</taxon>
        <taxon>Flavobacteriia</taxon>
        <taxon>Flavobacteriales</taxon>
        <taxon>Flavobacteriaceae</taxon>
        <taxon>Aquimarina</taxon>
    </lineage>
</organism>
<reference evidence="2" key="1">
    <citation type="journal article" date="2019" name="Int. J. Syst. Evol. Microbiol.">
        <title>The Global Catalogue of Microorganisms (GCM) 10K type strain sequencing project: providing services to taxonomists for standard genome sequencing and annotation.</title>
        <authorList>
            <consortium name="The Broad Institute Genomics Platform"/>
            <consortium name="The Broad Institute Genome Sequencing Center for Infectious Disease"/>
            <person name="Wu L."/>
            <person name="Ma J."/>
        </authorList>
    </citation>
    <scope>NUCLEOTIDE SEQUENCE [LARGE SCALE GENOMIC DNA]</scope>
    <source>
        <strain evidence="2">JCM 17106</strain>
    </source>
</reference>
<dbReference type="Proteomes" id="UP001500459">
    <property type="component" value="Unassembled WGS sequence"/>
</dbReference>
<dbReference type="Gene3D" id="3.30.1150.10">
    <property type="match status" value="1"/>
</dbReference>
<proteinExistence type="predicted"/>